<evidence type="ECO:0000313" key="2">
    <source>
        <dbReference type="EMBL" id="ADJ45437.1"/>
    </source>
</evidence>
<dbReference type="HOGENOM" id="CLU_2679559_0_0_11"/>
<name>A0A0H3D595_AMYMU</name>
<sequence>MTLAKDVTDNDSVGNLLQPSVATDRAPVSNGELVLAADDQGHQAASGTDGAWVASDPALRAVFGYGSEHSRPCR</sequence>
<proteinExistence type="predicted"/>
<gene>
    <name evidence="2" type="ordered locus">AMED_3654</name>
</gene>
<dbReference type="GeneID" id="92871405"/>
<feature type="region of interest" description="Disordered" evidence="1">
    <location>
        <begin position="1"/>
        <end position="24"/>
    </location>
</feature>
<dbReference type="KEGG" id="amd:AMED_3654"/>
<feature type="compositionally biased region" description="Polar residues" evidence="1">
    <location>
        <begin position="10"/>
        <end position="21"/>
    </location>
</feature>
<protein>
    <submittedName>
        <fullName evidence="2">Uncharacterized protein</fullName>
    </submittedName>
</protein>
<reference evidence="2 3" key="1">
    <citation type="journal article" date="2010" name="Cell Res.">
        <title>Complete genome sequence of the rifamycin SV-producing Amycolatopsis mediterranei U32 revealed its genetic characteristics in phylogeny and metabolism.</title>
        <authorList>
            <person name="Zhao W."/>
            <person name="Zhong Y."/>
            <person name="Yuan H."/>
            <person name="Wang J."/>
            <person name="Zheng H."/>
            <person name="Wang Y."/>
            <person name="Cen X."/>
            <person name="Xu F."/>
            <person name="Bai J."/>
            <person name="Han X."/>
            <person name="Lu G."/>
            <person name="Zhu Y."/>
            <person name="Shao Z."/>
            <person name="Yan H."/>
            <person name="Li C."/>
            <person name="Peng N."/>
            <person name="Zhang Z."/>
            <person name="Zhang Y."/>
            <person name="Lin W."/>
            <person name="Fan Y."/>
            <person name="Qin Z."/>
            <person name="Hu Y."/>
            <person name="Zhu B."/>
            <person name="Wang S."/>
            <person name="Ding X."/>
            <person name="Zhao G.P."/>
        </authorList>
    </citation>
    <scope>NUCLEOTIDE SEQUENCE [LARGE SCALE GENOMIC DNA]</scope>
    <source>
        <strain evidence="3">U-32</strain>
    </source>
</reference>
<dbReference type="EMBL" id="CP002000">
    <property type="protein sequence ID" value="ADJ45437.1"/>
    <property type="molecule type" value="Genomic_DNA"/>
</dbReference>
<dbReference type="Proteomes" id="UP000000328">
    <property type="component" value="Chromosome"/>
</dbReference>
<dbReference type="AlphaFoldDB" id="A0A0H3D595"/>
<dbReference type="PATRIC" id="fig|749927.5.peg.3777"/>
<dbReference type="RefSeq" id="WP_013225509.1">
    <property type="nucleotide sequence ID" value="NC_014318.1"/>
</dbReference>
<accession>A0A0H3D595</accession>
<evidence type="ECO:0000256" key="1">
    <source>
        <dbReference type="SAM" id="MobiDB-lite"/>
    </source>
</evidence>
<organism evidence="2 3">
    <name type="scientific">Amycolatopsis mediterranei (strain U-32)</name>
    <dbReference type="NCBI Taxonomy" id="749927"/>
    <lineage>
        <taxon>Bacteria</taxon>
        <taxon>Bacillati</taxon>
        <taxon>Actinomycetota</taxon>
        <taxon>Actinomycetes</taxon>
        <taxon>Pseudonocardiales</taxon>
        <taxon>Pseudonocardiaceae</taxon>
        <taxon>Amycolatopsis</taxon>
    </lineage>
</organism>
<evidence type="ECO:0000313" key="3">
    <source>
        <dbReference type="Proteomes" id="UP000000328"/>
    </source>
</evidence>